<dbReference type="RefSeq" id="WP_014263369.1">
    <property type="nucleotide sequence ID" value="NC_016631.1"/>
</dbReference>
<keyword evidence="1" id="KW-0472">Membrane</keyword>
<dbReference type="OrthoDB" id="116381at2"/>
<evidence type="ECO:0000313" key="3">
    <source>
        <dbReference type="Proteomes" id="UP000007113"/>
    </source>
</evidence>
<feature type="transmembrane region" description="Helical" evidence="1">
    <location>
        <begin position="154"/>
        <end position="177"/>
    </location>
</feature>
<keyword evidence="3" id="KW-1185">Reference proteome</keyword>
<keyword evidence="1" id="KW-0812">Transmembrane</keyword>
<evidence type="ECO:0000313" key="2">
    <source>
        <dbReference type="EMBL" id="AEU34485.1"/>
    </source>
</evidence>
<dbReference type="Proteomes" id="UP000007113">
    <property type="component" value="Chromosome"/>
</dbReference>
<feature type="transmembrane region" description="Helical" evidence="1">
    <location>
        <begin position="63"/>
        <end position="80"/>
    </location>
</feature>
<keyword evidence="1" id="KW-1133">Transmembrane helix</keyword>
<dbReference type="eggNOG" id="ENOG5032REQ">
    <property type="taxonomic scope" value="Bacteria"/>
</dbReference>
<name>G8NYS2_GRAMM</name>
<organism evidence="2 3">
    <name type="scientific">Granulicella mallensis (strain ATCC BAA-1857 / DSM 23137 / MP5ACTX8)</name>
    <dbReference type="NCBI Taxonomy" id="682795"/>
    <lineage>
        <taxon>Bacteria</taxon>
        <taxon>Pseudomonadati</taxon>
        <taxon>Acidobacteriota</taxon>
        <taxon>Terriglobia</taxon>
        <taxon>Terriglobales</taxon>
        <taxon>Acidobacteriaceae</taxon>
        <taxon>Granulicella</taxon>
    </lineage>
</organism>
<gene>
    <name evidence="2" type="ordered locus">AciX8_0127</name>
</gene>
<accession>G8NYS2</accession>
<proteinExistence type="predicted"/>
<feature type="transmembrane region" description="Helical" evidence="1">
    <location>
        <begin position="197"/>
        <end position="217"/>
    </location>
</feature>
<sequence length="308" mass="34746">MTFVSRLEPMMAFLLKGLLSALDEEEREAVAGDLLEAHESPLASVLQVLGLVLRRQLNHWARWQPWLVFIAVVTPLAVVLSQTAREFAGWAAVYSWMLINNTDATLLRTPGFWHGALEYGGAIVKFGLVLFCCSWVCGRLIAKLSRHTRLSMGLLLLVISLLVNIIGIPSHARAFLIHANDRYFPNGPVFALAFYRTWFPLILFVLTVLIPFLLAMIPTKTSIRESKPVSILLSCSTVFVTVGLMEQPWLLREIWSWQIIPAPWVHLPYLLPFASIGPACYLLWRFGQRSCNNFSPRARRLPKRAGPA</sequence>
<feature type="transmembrane region" description="Helical" evidence="1">
    <location>
        <begin position="119"/>
        <end position="142"/>
    </location>
</feature>
<protein>
    <submittedName>
        <fullName evidence="2">Uncharacterized protein</fullName>
    </submittedName>
</protein>
<feature type="transmembrane region" description="Helical" evidence="1">
    <location>
        <begin position="265"/>
        <end position="284"/>
    </location>
</feature>
<feature type="transmembrane region" description="Helical" evidence="1">
    <location>
        <begin position="229"/>
        <end position="245"/>
    </location>
</feature>
<dbReference type="HOGENOM" id="CLU_902436_0_0_0"/>
<dbReference type="AlphaFoldDB" id="G8NYS2"/>
<reference evidence="2 3" key="1">
    <citation type="submission" date="2011-11" db="EMBL/GenBank/DDBJ databases">
        <title>Complete sequence of Granulicella mallensis MP5ACTX8.</title>
        <authorList>
            <consortium name="US DOE Joint Genome Institute"/>
            <person name="Lucas S."/>
            <person name="Copeland A."/>
            <person name="Lapidus A."/>
            <person name="Cheng J.-F."/>
            <person name="Goodwin L."/>
            <person name="Pitluck S."/>
            <person name="Peters L."/>
            <person name="Lu M."/>
            <person name="Detter J.C."/>
            <person name="Han C."/>
            <person name="Tapia R."/>
            <person name="Land M."/>
            <person name="Hauser L."/>
            <person name="Kyrpides N."/>
            <person name="Ivanova N."/>
            <person name="Mikhailova N."/>
            <person name="Pagani I."/>
            <person name="Rawat S."/>
            <person name="Mannisto M."/>
            <person name="Haggblom M."/>
            <person name="Woyke T."/>
        </authorList>
    </citation>
    <scope>NUCLEOTIDE SEQUENCE [LARGE SCALE GENOMIC DNA]</scope>
    <source>
        <strain evidence="3">ATCC BAA-1857 / DSM 23137 / MP5ACTX8</strain>
    </source>
</reference>
<dbReference type="KEGG" id="gma:AciX8_0127"/>
<dbReference type="EMBL" id="CP003130">
    <property type="protein sequence ID" value="AEU34485.1"/>
    <property type="molecule type" value="Genomic_DNA"/>
</dbReference>
<dbReference type="STRING" id="682795.AciX8_0127"/>
<evidence type="ECO:0000256" key="1">
    <source>
        <dbReference type="SAM" id="Phobius"/>
    </source>
</evidence>